<evidence type="ECO:0000259" key="3">
    <source>
        <dbReference type="Pfam" id="PF01557"/>
    </source>
</evidence>
<evidence type="ECO:0000313" key="4">
    <source>
        <dbReference type="EMBL" id="MCR6485141.1"/>
    </source>
</evidence>
<keyword evidence="4" id="KW-0378">Hydrolase</keyword>
<dbReference type="Proteomes" id="UP001144096">
    <property type="component" value="Unassembled WGS sequence"/>
</dbReference>
<dbReference type="GO" id="GO:0044281">
    <property type="term" value="P:small molecule metabolic process"/>
    <property type="evidence" value="ECO:0007669"/>
    <property type="project" value="UniProtKB-ARBA"/>
</dbReference>
<keyword evidence="5" id="KW-1185">Reference proteome</keyword>
<dbReference type="EMBL" id="JAMXQV010000009">
    <property type="protein sequence ID" value="MCR6485141.1"/>
    <property type="molecule type" value="Genomic_DNA"/>
</dbReference>
<dbReference type="InterPro" id="IPR011234">
    <property type="entry name" value="Fumarylacetoacetase-like_C"/>
</dbReference>
<comment type="similarity">
    <text evidence="1">Belongs to the FAH family.</text>
</comment>
<dbReference type="PANTHER" id="PTHR42796">
    <property type="entry name" value="FUMARYLACETOACETATE HYDROLASE DOMAIN-CONTAINING PROTEIN 2A-RELATED"/>
    <property type="match status" value="1"/>
</dbReference>
<dbReference type="GO" id="GO:0016787">
    <property type="term" value="F:hydrolase activity"/>
    <property type="evidence" value="ECO:0007669"/>
    <property type="project" value="UniProtKB-KW"/>
</dbReference>
<reference evidence="4" key="1">
    <citation type="submission" date="2022-06" db="EMBL/GenBank/DDBJ databases">
        <title>Amycolatopsis iheyaensis sp. nov., a new species of the genus Amycolatopsis isolated from soil in Iheya island, Japan.</title>
        <authorList>
            <person name="Ngamcharungchit C."/>
            <person name="Kanto H."/>
            <person name="Take A."/>
            <person name="Intra B."/>
            <person name="Matsumoto A."/>
            <person name="Panbangred W."/>
            <person name="Inahashi Y."/>
        </authorList>
    </citation>
    <scope>NUCLEOTIDE SEQUENCE</scope>
    <source>
        <strain evidence="4">OK19-0408</strain>
    </source>
</reference>
<name>A0A9X2SLS2_9PSEU</name>
<dbReference type="GO" id="GO:0046872">
    <property type="term" value="F:metal ion binding"/>
    <property type="evidence" value="ECO:0007669"/>
    <property type="project" value="UniProtKB-KW"/>
</dbReference>
<organism evidence="4 5">
    <name type="scientific">Amycolatopsis iheyensis</name>
    <dbReference type="NCBI Taxonomy" id="2945988"/>
    <lineage>
        <taxon>Bacteria</taxon>
        <taxon>Bacillati</taxon>
        <taxon>Actinomycetota</taxon>
        <taxon>Actinomycetes</taxon>
        <taxon>Pseudonocardiales</taxon>
        <taxon>Pseudonocardiaceae</taxon>
        <taxon>Amycolatopsis</taxon>
    </lineage>
</organism>
<dbReference type="InterPro" id="IPR051121">
    <property type="entry name" value="FAH"/>
</dbReference>
<protein>
    <submittedName>
        <fullName evidence="4">Fumarylacetoacetate hydrolase family protein</fullName>
    </submittedName>
</protein>
<accession>A0A9X2SLS2</accession>
<dbReference type="SUPFAM" id="SSF56529">
    <property type="entry name" value="FAH"/>
    <property type="match status" value="1"/>
</dbReference>
<dbReference type="PANTHER" id="PTHR42796:SF4">
    <property type="entry name" value="FUMARYLACETOACETATE HYDROLASE DOMAIN-CONTAINING PROTEIN 2A"/>
    <property type="match status" value="1"/>
</dbReference>
<evidence type="ECO:0000256" key="2">
    <source>
        <dbReference type="ARBA" id="ARBA00022723"/>
    </source>
</evidence>
<dbReference type="AlphaFoldDB" id="A0A9X2SLS2"/>
<dbReference type="RefSeq" id="WP_257921754.1">
    <property type="nucleotide sequence ID" value="NZ_JAMXQV010000009.1"/>
</dbReference>
<gene>
    <name evidence="4" type="ORF">M8542_20125</name>
</gene>
<keyword evidence="2" id="KW-0479">Metal-binding</keyword>
<evidence type="ECO:0000313" key="5">
    <source>
        <dbReference type="Proteomes" id="UP001144096"/>
    </source>
</evidence>
<feature type="domain" description="Fumarylacetoacetase-like C-terminal" evidence="3">
    <location>
        <begin position="73"/>
        <end position="276"/>
    </location>
</feature>
<dbReference type="Gene3D" id="3.90.850.10">
    <property type="entry name" value="Fumarylacetoacetase-like, C-terminal domain"/>
    <property type="match status" value="1"/>
</dbReference>
<comment type="caution">
    <text evidence="4">The sequence shown here is derived from an EMBL/GenBank/DDBJ whole genome shotgun (WGS) entry which is preliminary data.</text>
</comment>
<sequence length="280" mass="29514">MRIANLAGRLVLLTEAGAVDVERASGQRFAADPHTVYARWDEFTAWAAEAPTADAEAFDEGDLRAPSPTPAQVFGVGLNYREHAAESGLGLPDSPAVFTKFPSCLTGPTGEITLTGSTVDWEVELVAVIGREARNVPAERGWAHVAGLTAGQDLSDRTVQLAGPAPQFSLGKSAPGFGPTGPWLVTPDEFADRDNLALSSEVNGEAVQKGRTNDLIFSVPELVARLSAILPLRPGDVIFTGTPSGVGQARSPQRFLAAGDELVTTIEGIGSMRHRFTDPS</sequence>
<evidence type="ECO:0000256" key="1">
    <source>
        <dbReference type="ARBA" id="ARBA00010211"/>
    </source>
</evidence>
<proteinExistence type="inferred from homology"/>
<dbReference type="InterPro" id="IPR036663">
    <property type="entry name" value="Fumarylacetoacetase_C_sf"/>
</dbReference>
<dbReference type="Pfam" id="PF01557">
    <property type="entry name" value="FAA_hydrolase"/>
    <property type="match status" value="1"/>
</dbReference>